<evidence type="ECO:0000256" key="1">
    <source>
        <dbReference type="ARBA" id="ARBA00022801"/>
    </source>
</evidence>
<dbReference type="NCBIfam" id="TIGR01076">
    <property type="entry name" value="sortase_fam"/>
    <property type="match status" value="1"/>
</dbReference>
<gene>
    <name evidence="3" type="ORF">A2840_00390</name>
</gene>
<comment type="caution">
    <text evidence="3">The sequence shown here is derived from an EMBL/GenBank/DDBJ whole genome shotgun (WGS) entry which is preliminary data.</text>
</comment>
<evidence type="ECO:0000256" key="2">
    <source>
        <dbReference type="SAM" id="Phobius"/>
    </source>
</evidence>
<dbReference type="SUPFAM" id="SSF63817">
    <property type="entry name" value="Sortase"/>
    <property type="match status" value="1"/>
</dbReference>
<dbReference type="InterPro" id="IPR023365">
    <property type="entry name" value="Sortase_dom-sf"/>
</dbReference>
<keyword evidence="1" id="KW-0378">Hydrolase</keyword>
<keyword evidence="2" id="KW-0812">Transmembrane</keyword>
<dbReference type="GO" id="GO:0016787">
    <property type="term" value="F:hydrolase activity"/>
    <property type="evidence" value="ECO:0007669"/>
    <property type="project" value="UniProtKB-KW"/>
</dbReference>
<dbReference type="InterPro" id="IPR005754">
    <property type="entry name" value="Sortase"/>
</dbReference>
<dbReference type="EMBL" id="MHIG01000015">
    <property type="protein sequence ID" value="OGY47108.1"/>
    <property type="molecule type" value="Genomic_DNA"/>
</dbReference>
<accession>A0A1G1Y480</accession>
<keyword evidence="2" id="KW-1133">Transmembrane helix</keyword>
<proteinExistence type="predicted"/>
<protein>
    <recommendedName>
        <fullName evidence="5">Sortase</fullName>
    </recommendedName>
</protein>
<feature type="transmembrane region" description="Helical" evidence="2">
    <location>
        <begin position="60"/>
        <end position="81"/>
    </location>
</feature>
<sequence length="268" mass="30094">MRELVKKFKRAWAQSKTANLAIEFEQLLFLVATLKKSAAANQLLGWYRKKRSAQKLLSPISWRVVVPAAVVIFVLLAYPLLPRIIYSAEQSLGQGNSNDSELRALDEFETQLETLVTADSSARLPIAEQRTDIDLSAKITINKIGVDTQIIESTNAHAALNQGVWRIPFTSTPDRGGNTVLTAHRYKFLPPSNKTFYLLDKLVEDDTFSIQWAGKTFFYRVSSRNVVEPDEVSVLVNTEKPIVTLITCTPLFSSKQRLVVVGELIRVE</sequence>
<reference evidence="3 4" key="1">
    <citation type="journal article" date="2016" name="Nat. Commun.">
        <title>Thousands of microbial genomes shed light on interconnected biogeochemical processes in an aquifer system.</title>
        <authorList>
            <person name="Anantharaman K."/>
            <person name="Brown C.T."/>
            <person name="Hug L.A."/>
            <person name="Sharon I."/>
            <person name="Castelle C.J."/>
            <person name="Probst A.J."/>
            <person name="Thomas B.C."/>
            <person name="Singh A."/>
            <person name="Wilkins M.J."/>
            <person name="Karaoz U."/>
            <person name="Brodie E.L."/>
            <person name="Williams K.H."/>
            <person name="Hubbard S.S."/>
            <person name="Banfield J.F."/>
        </authorList>
    </citation>
    <scope>NUCLEOTIDE SEQUENCE [LARGE SCALE GENOMIC DNA]</scope>
</reference>
<dbReference type="Pfam" id="PF04203">
    <property type="entry name" value="Sortase"/>
    <property type="match status" value="1"/>
</dbReference>
<evidence type="ECO:0000313" key="4">
    <source>
        <dbReference type="Proteomes" id="UP000178385"/>
    </source>
</evidence>
<evidence type="ECO:0000313" key="3">
    <source>
        <dbReference type="EMBL" id="OGY47108.1"/>
    </source>
</evidence>
<evidence type="ECO:0008006" key="5">
    <source>
        <dbReference type="Google" id="ProtNLM"/>
    </source>
</evidence>
<dbReference type="Gene3D" id="2.40.260.10">
    <property type="entry name" value="Sortase"/>
    <property type="match status" value="1"/>
</dbReference>
<dbReference type="Proteomes" id="UP000178385">
    <property type="component" value="Unassembled WGS sequence"/>
</dbReference>
<keyword evidence="2" id="KW-0472">Membrane</keyword>
<organism evidence="3 4">
    <name type="scientific">Candidatus Buchananbacteria bacterium RIFCSPHIGHO2_01_FULL_47_11b</name>
    <dbReference type="NCBI Taxonomy" id="1797537"/>
    <lineage>
        <taxon>Bacteria</taxon>
        <taxon>Candidatus Buchananiibacteriota</taxon>
    </lineage>
</organism>
<dbReference type="AlphaFoldDB" id="A0A1G1Y480"/>
<name>A0A1G1Y480_9BACT</name>